<feature type="domain" description="Glycosyl transferase family 1" evidence="1">
    <location>
        <begin position="159"/>
        <end position="318"/>
    </location>
</feature>
<dbReference type="AlphaFoldDB" id="A0A109JD45"/>
<dbReference type="OrthoDB" id="529131at2"/>
<sequence>MKVMHYHFGKDGGAERFFVHLVNALARRGVEQTAVIRPNRLWRKDIEQSSRIIESKFRNLSPDRILLPLRVKHMARMEKPDALFSWATRGSRLMPNYKGCIKLSRLGDYPTNLSYFKNSDILVCNTPGIGEHVRNKLGWTRGVEVISNFTNTEQVAPVDRASLNTPVDAPVVMSMGRFVPRKEFALLTAAVAKLPDVYLWLAGEGEELENVKKVAADLGVTDRVRFLGWQKDTRPFVAAADIFVMPSKHEPLGNVILEAWAQGKPVVSSRSEGPSWFMRDCDNGLLVDIGDADGFSHAIERLINDPVLAAKVAAGGRETLMKQFSEDAVANAYLELFKRKP</sequence>
<gene>
    <name evidence="2" type="ORF">AS026_15040</name>
</gene>
<dbReference type="Proteomes" id="UP000068164">
    <property type="component" value="Unassembled WGS sequence"/>
</dbReference>
<dbReference type="Gene3D" id="3.40.50.2000">
    <property type="entry name" value="Glycogen Phosphorylase B"/>
    <property type="match status" value="2"/>
</dbReference>
<dbReference type="CDD" id="cd03811">
    <property type="entry name" value="GT4_GT28_WabH-like"/>
    <property type="match status" value="1"/>
</dbReference>
<proteinExistence type="predicted"/>
<dbReference type="Pfam" id="PF00534">
    <property type="entry name" value="Glycos_transf_1"/>
    <property type="match status" value="1"/>
</dbReference>
<comment type="caution">
    <text evidence="2">The sequence shown here is derived from an EMBL/GenBank/DDBJ whole genome shotgun (WGS) entry which is preliminary data.</text>
</comment>
<reference evidence="2 3" key="1">
    <citation type="submission" date="2015-11" db="EMBL/GenBank/DDBJ databases">
        <title>Draft Genome Sequence of the Strain BR 10423 (Rhizobium sp.) isolated from nodules of Mimosa pudica.</title>
        <authorList>
            <person name="Barauna A.C."/>
            <person name="Zilli J.E."/>
            <person name="Simoes-Araujo J.L."/>
            <person name="Reis V.M."/>
            <person name="James E.K."/>
            <person name="Reis F.B.Jr."/>
            <person name="Rouws L.F."/>
            <person name="Passos S.R."/>
            <person name="Gois S.R."/>
        </authorList>
    </citation>
    <scope>NUCLEOTIDE SEQUENCE [LARGE SCALE GENOMIC DNA]</scope>
    <source>
        <strain evidence="2 3">BR10423</strain>
    </source>
</reference>
<evidence type="ECO:0000259" key="1">
    <source>
        <dbReference type="Pfam" id="PF00534"/>
    </source>
</evidence>
<dbReference type="RefSeq" id="WP_025661738.1">
    <property type="nucleotide sequence ID" value="NZ_LNCD01000106.1"/>
</dbReference>
<name>A0A109JD45_9HYPH</name>
<dbReference type="InterPro" id="IPR001296">
    <property type="entry name" value="Glyco_trans_1"/>
</dbReference>
<organism evidence="2 3">
    <name type="scientific">Rhizobium altiplani</name>
    <dbReference type="NCBI Taxonomy" id="1864509"/>
    <lineage>
        <taxon>Bacteria</taxon>
        <taxon>Pseudomonadati</taxon>
        <taxon>Pseudomonadota</taxon>
        <taxon>Alphaproteobacteria</taxon>
        <taxon>Hyphomicrobiales</taxon>
        <taxon>Rhizobiaceae</taxon>
        <taxon>Rhizobium/Agrobacterium group</taxon>
        <taxon>Rhizobium</taxon>
    </lineage>
</organism>
<dbReference type="GO" id="GO:0016757">
    <property type="term" value="F:glycosyltransferase activity"/>
    <property type="evidence" value="ECO:0007669"/>
    <property type="project" value="InterPro"/>
</dbReference>
<dbReference type="SUPFAM" id="SSF53756">
    <property type="entry name" value="UDP-Glycosyltransferase/glycogen phosphorylase"/>
    <property type="match status" value="1"/>
</dbReference>
<evidence type="ECO:0000313" key="3">
    <source>
        <dbReference type="Proteomes" id="UP000068164"/>
    </source>
</evidence>
<dbReference type="PANTHER" id="PTHR12526">
    <property type="entry name" value="GLYCOSYLTRANSFERASE"/>
    <property type="match status" value="1"/>
</dbReference>
<dbReference type="PANTHER" id="PTHR12526:SF630">
    <property type="entry name" value="GLYCOSYLTRANSFERASE"/>
    <property type="match status" value="1"/>
</dbReference>
<evidence type="ECO:0000313" key="2">
    <source>
        <dbReference type="EMBL" id="KWV46709.1"/>
    </source>
</evidence>
<keyword evidence="3" id="KW-1185">Reference proteome</keyword>
<accession>A0A109JD45</accession>
<dbReference type="EMBL" id="LNCD01000106">
    <property type="protein sequence ID" value="KWV46709.1"/>
    <property type="molecule type" value="Genomic_DNA"/>
</dbReference>
<protein>
    <submittedName>
        <fullName evidence="2">Glycosyltransferase</fullName>
    </submittedName>
</protein>